<dbReference type="EMBL" id="BK032600">
    <property type="protein sequence ID" value="DAF50741.1"/>
    <property type="molecule type" value="Genomic_DNA"/>
</dbReference>
<accession>A0A8S5SIA9</accession>
<name>A0A8S5SIA9_9CAUD</name>
<sequence length="153" mass="17426">MGKTDASVIKLPEGYSLKKIDERTYELVKIDDFKKGDFLFAKSRTGDLIDYVFINTGGLKANFLYKDKNVLICNLEFNFSNNYDISKATLEQIAAMRRLLSENNFTIVDGEVIPITDPVVGFVIVSDVIYPASKIYRSRECAMYDLKRKGNKK</sequence>
<evidence type="ECO:0000313" key="1">
    <source>
        <dbReference type="EMBL" id="DAF50741.1"/>
    </source>
</evidence>
<organism evidence="1">
    <name type="scientific">Myoviridae sp. ct04y17</name>
    <dbReference type="NCBI Taxonomy" id="2827652"/>
    <lineage>
        <taxon>Viruses</taxon>
        <taxon>Duplodnaviria</taxon>
        <taxon>Heunggongvirae</taxon>
        <taxon>Uroviricota</taxon>
        <taxon>Caudoviricetes</taxon>
    </lineage>
</organism>
<reference evidence="1" key="1">
    <citation type="journal article" date="2021" name="Proc. Natl. Acad. Sci. U.S.A.">
        <title>A Catalog of Tens of Thousands of Viruses from Human Metagenomes Reveals Hidden Associations with Chronic Diseases.</title>
        <authorList>
            <person name="Tisza M.J."/>
            <person name="Buck C.B."/>
        </authorList>
    </citation>
    <scope>NUCLEOTIDE SEQUENCE</scope>
    <source>
        <strain evidence="1">Ct04y17</strain>
    </source>
</reference>
<protein>
    <submittedName>
        <fullName evidence="1">Uncharacterized protein</fullName>
    </submittedName>
</protein>
<proteinExistence type="predicted"/>